<evidence type="ECO:0000256" key="7">
    <source>
        <dbReference type="ARBA" id="ARBA00022989"/>
    </source>
</evidence>
<dbReference type="GO" id="GO:0005886">
    <property type="term" value="C:plasma membrane"/>
    <property type="evidence" value="ECO:0007669"/>
    <property type="project" value="UniProtKB-SubCell"/>
</dbReference>
<protein>
    <submittedName>
        <fullName evidence="10">Alanine or glycine:cation symporter, AGCS family</fullName>
    </submittedName>
</protein>
<proteinExistence type="inferred from homology"/>
<dbReference type="GO" id="GO:0005283">
    <property type="term" value="F:amino acid:sodium symporter activity"/>
    <property type="evidence" value="ECO:0007669"/>
    <property type="project" value="InterPro"/>
</dbReference>
<accession>A0A1H5XSV0</accession>
<dbReference type="Gene3D" id="1.20.1740.10">
    <property type="entry name" value="Amino acid/polyamine transporter I"/>
    <property type="match status" value="1"/>
</dbReference>
<keyword evidence="5 9" id="KW-0812">Transmembrane</keyword>
<evidence type="ECO:0000256" key="9">
    <source>
        <dbReference type="RuleBase" id="RU363064"/>
    </source>
</evidence>
<dbReference type="NCBIfam" id="TIGR00835">
    <property type="entry name" value="agcS"/>
    <property type="match status" value="1"/>
</dbReference>
<feature type="transmembrane region" description="Helical" evidence="9">
    <location>
        <begin position="12"/>
        <end position="36"/>
    </location>
</feature>
<dbReference type="InterPro" id="IPR001463">
    <property type="entry name" value="Na/Ala_symport"/>
</dbReference>
<feature type="transmembrane region" description="Helical" evidence="9">
    <location>
        <begin position="295"/>
        <end position="313"/>
    </location>
</feature>
<keyword evidence="8 9" id="KW-0472">Membrane</keyword>
<dbReference type="Pfam" id="PF01235">
    <property type="entry name" value="Na_Ala_symp"/>
    <property type="match status" value="1"/>
</dbReference>
<dbReference type="FunFam" id="1.20.1740.10:FF:000004">
    <property type="entry name" value="Sodium:alanine symporter family protein"/>
    <property type="match status" value="1"/>
</dbReference>
<keyword evidence="7 9" id="KW-1133">Transmembrane helix</keyword>
<dbReference type="PRINTS" id="PR00175">
    <property type="entry name" value="NAALASMPORT"/>
</dbReference>
<evidence type="ECO:0000256" key="2">
    <source>
        <dbReference type="ARBA" id="ARBA00009261"/>
    </source>
</evidence>
<evidence type="ECO:0000313" key="10">
    <source>
        <dbReference type="EMBL" id="SEG14517.1"/>
    </source>
</evidence>
<reference evidence="11" key="1">
    <citation type="submission" date="2016-10" db="EMBL/GenBank/DDBJ databases">
        <authorList>
            <person name="Varghese N."/>
            <person name="Submissions S."/>
        </authorList>
    </citation>
    <scope>NUCLEOTIDE SEQUENCE [LARGE SCALE GENOMIC DNA]</scope>
    <source>
        <strain evidence="11">DSM 5463</strain>
    </source>
</reference>
<evidence type="ECO:0000256" key="8">
    <source>
        <dbReference type="ARBA" id="ARBA00023136"/>
    </source>
</evidence>
<dbReference type="Proteomes" id="UP000242850">
    <property type="component" value="Unassembled WGS sequence"/>
</dbReference>
<feature type="transmembrane region" description="Helical" evidence="9">
    <location>
        <begin position="141"/>
        <end position="161"/>
    </location>
</feature>
<sequence length="506" mass="55059">MNFNELTAQISSLLWSKAFIFLCLATGFYFSIILRFPQIRLFKDMIKNLIGEKNSEKGVSSFQGFAMALGGRVGIGNIAGVATAIYYGGPGAIFWMWLIAFISASSAFIESALAQAWKEEIGGEYRGGPAYYIEKGLKNRAFAIIFALAVTIACGFTGPGIQAFNIADSFKNAFGIQPIITGAFVALLFAFVIFGGIKRIARFAEFAVPFMAIGYILVSIIILIVNIKKVPAMFSLIFSSAFNLNATFGAIFGHAIMWGVKRALYSNEAGQGTGAQAAATAEVSHPAKQGLVQAFSVYVDTLFVCTATALMILSTSKYNVVNPKGGFLVENLPGVGVGVGFTQEAINTLLPGYGSKFVAIALFFFAFTTLLSFAVYTESNIAYIFKHNENYKTIAKIVKVILVVMTFFGSIRSSETAWNLADIGVGLMAWLNLIAILLLTKPGVALLKDYEEQKKLGLDPVFISERCGINDADIWKDIVKKYYSDQAKQLNNIIKKENINSIKMDT</sequence>
<evidence type="ECO:0000313" key="11">
    <source>
        <dbReference type="Proteomes" id="UP000242850"/>
    </source>
</evidence>
<dbReference type="OrthoDB" id="9804874at2"/>
<dbReference type="AlphaFoldDB" id="A0A1H5XSV0"/>
<evidence type="ECO:0000256" key="6">
    <source>
        <dbReference type="ARBA" id="ARBA00022847"/>
    </source>
</evidence>
<dbReference type="PANTHER" id="PTHR30330">
    <property type="entry name" value="AGSS FAMILY TRANSPORTER, SODIUM-ALANINE"/>
    <property type="match status" value="1"/>
</dbReference>
<evidence type="ECO:0000256" key="4">
    <source>
        <dbReference type="ARBA" id="ARBA00022475"/>
    </source>
</evidence>
<keyword evidence="6 9" id="KW-0769">Symport</keyword>
<feature type="transmembrane region" description="Helical" evidence="9">
    <location>
        <begin position="233"/>
        <end position="256"/>
    </location>
</feature>
<evidence type="ECO:0000256" key="5">
    <source>
        <dbReference type="ARBA" id="ARBA00022692"/>
    </source>
</evidence>
<keyword evidence="11" id="KW-1185">Reference proteome</keyword>
<evidence type="ECO:0000256" key="3">
    <source>
        <dbReference type="ARBA" id="ARBA00022448"/>
    </source>
</evidence>
<feature type="transmembrane region" description="Helical" evidence="9">
    <location>
        <begin position="420"/>
        <end position="439"/>
    </location>
</feature>
<dbReference type="RefSeq" id="WP_103896733.1">
    <property type="nucleotide sequence ID" value="NZ_FNUK01000036.1"/>
</dbReference>
<gene>
    <name evidence="10" type="ORF">SAMN05660865_01849</name>
</gene>
<feature type="transmembrane region" description="Helical" evidence="9">
    <location>
        <begin position="206"/>
        <end position="227"/>
    </location>
</feature>
<comment type="subcellular location">
    <subcellularLocation>
        <location evidence="1 9">Cell membrane</location>
        <topology evidence="1 9">Multi-pass membrane protein</topology>
    </subcellularLocation>
</comment>
<feature type="transmembrane region" description="Helical" evidence="9">
    <location>
        <begin position="357"/>
        <end position="376"/>
    </location>
</feature>
<feature type="transmembrane region" description="Helical" evidence="9">
    <location>
        <begin position="173"/>
        <end position="194"/>
    </location>
</feature>
<organism evidence="10 11">
    <name type="scientific">Caloramator fervidus</name>
    <dbReference type="NCBI Taxonomy" id="29344"/>
    <lineage>
        <taxon>Bacteria</taxon>
        <taxon>Bacillati</taxon>
        <taxon>Bacillota</taxon>
        <taxon>Clostridia</taxon>
        <taxon>Eubacteriales</taxon>
        <taxon>Clostridiaceae</taxon>
        <taxon>Caloramator</taxon>
    </lineage>
</organism>
<comment type="similarity">
    <text evidence="2 9">Belongs to the alanine or glycine:cation symporter (AGCS) (TC 2.A.25) family.</text>
</comment>
<name>A0A1H5XSV0_9CLOT</name>
<dbReference type="PANTHER" id="PTHR30330:SF7">
    <property type="entry name" value="SODIUM_PROTON-DEPENDENT ALANINE CARRIER PROTEIN YRBD-RELATED"/>
    <property type="match status" value="1"/>
</dbReference>
<dbReference type="EMBL" id="FNUK01000036">
    <property type="protein sequence ID" value="SEG14517.1"/>
    <property type="molecule type" value="Genomic_DNA"/>
</dbReference>
<keyword evidence="4 9" id="KW-1003">Cell membrane</keyword>
<keyword evidence="3 9" id="KW-0813">Transport</keyword>
<evidence type="ECO:0000256" key="1">
    <source>
        <dbReference type="ARBA" id="ARBA00004651"/>
    </source>
</evidence>
<feature type="transmembrane region" description="Helical" evidence="9">
    <location>
        <begin position="397"/>
        <end position="414"/>
    </location>
</feature>